<dbReference type="Pfam" id="PF00249">
    <property type="entry name" value="Myb_DNA-binding"/>
    <property type="match status" value="4"/>
</dbReference>
<gene>
    <name evidence="9" type="ORF">RchiOBHm_Chr7g0178781</name>
</gene>
<comment type="subcellular location">
    <subcellularLocation>
        <location evidence="1">Nucleus</location>
    </subcellularLocation>
</comment>
<dbReference type="SMART" id="SM00717">
    <property type="entry name" value="SANT"/>
    <property type="match status" value="5"/>
</dbReference>
<evidence type="ECO:0000256" key="6">
    <source>
        <dbReference type="SAM" id="MobiDB-lite"/>
    </source>
</evidence>
<feature type="domain" description="Myb-like" evidence="7">
    <location>
        <begin position="469"/>
        <end position="520"/>
    </location>
</feature>
<keyword evidence="2" id="KW-0805">Transcription regulation</keyword>
<dbReference type="EMBL" id="PDCK01000045">
    <property type="protein sequence ID" value="PRQ15933.1"/>
    <property type="molecule type" value="Genomic_DNA"/>
</dbReference>
<dbReference type="OMA" id="MIQSNGP"/>
<feature type="compositionally biased region" description="Acidic residues" evidence="6">
    <location>
        <begin position="1"/>
        <end position="27"/>
    </location>
</feature>
<keyword evidence="5" id="KW-0539">Nucleus</keyword>
<accession>A0A2P6P1X0</accession>
<protein>
    <submittedName>
        <fullName evidence="9">Putative transcription factor MYB-HB-like family</fullName>
    </submittedName>
</protein>
<dbReference type="Gramene" id="PRQ15933">
    <property type="protein sequence ID" value="PRQ15933"/>
    <property type="gene ID" value="RchiOBHm_Chr7g0178781"/>
</dbReference>
<feature type="compositionally biased region" description="Basic and acidic residues" evidence="6">
    <location>
        <begin position="775"/>
        <end position="786"/>
    </location>
</feature>
<evidence type="ECO:0000256" key="2">
    <source>
        <dbReference type="ARBA" id="ARBA00023015"/>
    </source>
</evidence>
<feature type="domain" description="HTH myb-type" evidence="8">
    <location>
        <begin position="528"/>
        <end position="568"/>
    </location>
</feature>
<feature type="domain" description="HTH myb-type" evidence="8">
    <location>
        <begin position="469"/>
        <end position="524"/>
    </location>
</feature>
<dbReference type="SUPFAM" id="SSF46689">
    <property type="entry name" value="Homeodomain-like"/>
    <property type="match status" value="3"/>
</dbReference>
<evidence type="ECO:0000256" key="1">
    <source>
        <dbReference type="ARBA" id="ARBA00004123"/>
    </source>
</evidence>
<evidence type="ECO:0000256" key="5">
    <source>
        <dbReference type="ARBA" id="ARBA00023242"/>
    </source>
</evidence>
<dbReference type="STRING" id="74649.A0A2P6P1X0"/>
<evidence type="ECO:0000313" key="10">
    <source>
        <dbReference type="Proteomes" id="UP000238479"/>
    </source>
</evidence>
<feature type="domain" description="HTH myb-type" evidence="8">
    <location>
        <begin position="415"/>
        <end position="468"/>
    </location>
</feature>
<feature type="compositionally biased region" description="Basic residues" evidence="6">
    <location>
        <begin position="722"/>
        <end position="739"/>
    </location>
</feature>
<evidence type="ECO:0000256" key="4">
    <source>
        <dbReference type="ARBA" id="ARBA00023163"/>
    </source>
</evidence>
<proteinExistence type="predicted"/>
<dbReference type="GO" id="GO:0005634">
    <property type="term" value="C:nucleus"/>
    <property type="evidence" value="ECO:0007669"/>
    <property type="project" value="UniProtKB-SubCell"/>
</dbReference>
<dbReference type="InterPro" id="IPR009057">
    <property type="entry name" value="Homeodomain-like_sf"/>
</dbReference>
<dbReference type="PROSITE" id="PS50090">
    <property type="entry name" value="MYB_LIKE"/>
    <property type="match status" value="4"/>
</dbReference>
<name>A0A2P6P1X0_ROSCH</name>
<feature type="compositionally biased region" description="Basic and acidic residues" evidence="6">
    <location>
        <begin position="43"/>
        <end position="54"/>
    </location>
</feature>
<dbReference type="GO" id="GO:0019185">
    <property type="term" value="C:snRNA-activating protein complex"/>
    <property type="evidence" value="ECO:0007669"/>
    <property type="project" value="TreeGrafter"/>
</dbReference>
<dbReference type="InterPro" id="IPR051575">
    <property type="entry name" value="Myb-like_DNA-bd"/>
</dbReference>
<keyword evidence="4" id="KW-0804">Transcription</keyword>
<evidence type="ECO:0000259" key="8">
    <source>
        <dbReference type="PROSITE" id="PS51294"/>
    </source>
</evidence>
<dbReference type="PANTHER" id="PTHR46621:SF1">
    <property type="entry name" value="SNRNA-ACTIVATING PROTEIN COMPLEX SUBUNIT 4"/>
    <property type="match status" value="1"/>
</dbReference>
<dbReference type="GO" id="GO:0000978">
    <property type="term" value="F:RNA polymerase II cis-regulatory region sequence-specific DNA binding"/>
    <property type="evidence" value="ECO:0007669"/>
    <property type="project" value="TreeGrafter"/>
</dbReference>
<feature type="domain" description="Myb-like" evidence="7">
    <location>
        <begin position="415"/>
        <end position="468"/>
    </location>
</feature>
<dbReference type="PROSITE" id="PS51294">
    <property type="entry name" value="HTH_MYB"/>
    <property type="match status" value="4"/>
</dbReference>
<keyword evidence="10" id="KW-1185">Reference proteome</keyword>
<keyword evidence="3" id="KW-0238">DNA-binding</keyword>
<reference evidence="9 10" key="1">
    <citation type="journal article" date="2018" name="Nat. Genet.">
        <title>The Rosa genome provides new insights in the design of modern roses.</title>
        <authorList>
            <person name="Bendahmane M."/>
        </authorList>
    </citation>
    <scope>NUCLEOTIDE SEQUENCE [LARGE SCALE GENOMIC DNA]</scope>
    <source>
        <strain evidence="10">cv. Old Blush</strain>
    </source>
</reference>
<dbReference type="OrthoDB" id="2143914at2759"/>
<evidence type="ECO:0000313" key="9">
    <source>
        <dbReference type="EMBL" id="PRQ15933.1"/>
    </source>
</evidence>
<evidence type="ECO:0000259" key="7">
    <source>
        <dbReference type="PROSITE" id="PS50090"/>
    </source>
</evidence>
<dbReference type="InterPro" id="IPR017930">
    <property type="entry name" value="Myb_dom"/>
</dbReference>
<feature type="domain" description="Myb-like" evidence="7">
    <location>
        <begin position="522"/>
        <end position="573"/>
    </location>
</feature>
<dbReference type="GO" id="GO:0001006">
    <property type="term" value="F:RNA polymerase III type 3 promoter sequence-specific DNA binding"/>
    <property type="evidence" value="ECO:0007669"/>
    <property type="project" value="TreeGrafter"/>
</dbReference>
<feature type="region of interest" description="Disordered" evidence="6">
    <location>
        <begin position="1"/>
        <end position="77"/>
    </location>
</feature>
<feature type="domain" description="Myb-like" evidence="7">
    <location>
        <begin position="574"/>
        <end position="624"/>
    </location>
</feature>
<dbReference type="Proteomes" id="UP000238479">
    <property type="component" value="Chromosome 7"/>
</dbReference>
<dbReference type="CDD" id="cd00167">
    <property type="entry name" value="SANT"/>
    <property type="match status" value="3"/>
</dbReference>
<dbReference type="GO" id="GO:0042795">
    <property type="term" value="P:snRNA transcription by RNA polymerase II"/>
    <property type="evidence" value="ECO:0007669"/>
    <property type="project" value="TreeGrafter"/>
</dbReference>
<feature type="domain" description="HTH myb-type" evidence="8">
    <location>
        <begin position="574"/>
        <end position="628"/>
    </location>
</feature>
<comment type="caution">
    <text evidence="9">The sequence shown here is derived from an EMBL/GenBank/DDBJ whole genome shotgun (WGS) entry which is preliminary data.</text>
</comment>
<dbReference type="GO" id="GO:0042796">
    <property type="term" value="P:snRNA transcription by RNA polymerase III"/>
    <property type="evidence" value="ECO:0007669"/>
    <property type="project" value="TreeGrafter"/>
</dbReference>
<dbReference type="Gene3D" id="1.10.10.60">
    <property type="entry name" value="Homeodomain-like"/>
    <property type="match status" value="4"/>
</dbReference>
<dbReference type="InterPro" id="IPR001005">
    <property type="entry name" value="SANT/Myb"/>
</dbReference>
<feature type="region of interest" description="Disordered" evidence="6">
    <location>
        <begin position="673"/>
        <end position="788"/>
    </location>
</feature>
<dbReference type="PANTHER" id="PTHR46621">
    <property type="entry name" value="SNRNA-ACTIVATING PROTEIN COMPLEX SUBUNIT 4"/>
    <property type="match status" value="1"/>
</dbReference>
<dbReference type="AlphaFoldDB" id="A0A2P6P1X0"/>
<organism evidence="9 10">
    <name type="scientific">Rosa chinensis</name>
    <name type="common">China rose</name>
    <dbReference type="NCBI Taxonomy" id="74649"/>
    <lineage>
        <taxon>Eukaryota</taxon>
        <taxon>Viridiplantae</taxon>
        <taxon>Streptophyta</taxon>
        <taxon>Embryophyta</taxon>
        <taxon>Tracheophyta</taxon>
        <taxon>Spermatophyta</taxon>
        <taxon>Magnoliopsida</taxon>
        <taxon>eudicotyledons</taxon>
        <taxon>Gunneridae</taxon>
        <taxon>Pentapetalae</taxon>
        <taxon>rosids</taxon>
        <taxon>fabids</taxon>
        <taxon>Rosales</taxon>
        <taxon>Rosaceae</taxon>
        <taxon>Rosoideae</taxon>
        <taxon>Rosoideae incertae sedis</taxon>
        <taxon>Rosa</taxon>
    </lineage>
</organism>
<evidence type="ECO:0000256" key="3">
    <source>
        <dbReference type="ARBA" id="ARBA00023125"/>
    </source>
</evidence>
<sequence length="1019" mass="115718">MSPLAENDELSYYDEQDDEDDDDDDGFNADIEALRRACMLTGKDPDDITTKNDDENPSSNQNDDVDLSSAPNSDSDFDEDLELLRKIKSQFSNTSLKPLSLKPLCTLLPPSASDEEEDDYQTLLAVRKRFAAYENDTQEKSAEQIDPSCKSVEETCNEVPGTDAHERFLTLVTDNEEGQPSTSIEWVQSDSCEPTLLPTKSSGFPKSALAFLDAINKNRSCQKFLRSKLIQIQAKIEENNKLKQRVKILRDFQAHCKRRTGEALSQKKDPRVQLILTKKPRADSKAHDRAISAMSYGPEENSHVANYRKASTKFPLSLDRKNWSEVEKKDLQNGIRQQFQEMVLQSSVDDSSYSETPDGDSNDIDKILASIKDLEITPYSIREFLPKVNWEQLASMYVPGRSGGECEARWLNWEDPLISHGPWTTDEDKTILYLVQKKNGVNDWNNIAEAVGTNRTPFQCLARYQRSLNASILKREWTKDEDAKLASAVEAFGEGNWQSVASALNGRTGTQCSNRWKKSLHPTRTRAGKWTPEEDKRLIVAQMLFGSKSWNKTAQFVPGRTQAQCRDRYVNSLEPSLRCGEWTEEEDSRLIAAIEEYGHCWSKVAACVPHRTDNMCWRRWKVLFPDEVPLLREEKRIRKTALIRNFVDREKERPALGPNDFLLQDVTSMKTLTYPRKTGGLSQVPKKIKPRRHRNDSQLCSEEEPGTSNSEVETYDGEDASKKKKKKKKKVLKQRQRRHKDNEPTGDCAAVVPVPKKIRPRRNRNNGQIPGISDSEVRTCDGDDGPKKKKVLKQRYRRHKGTELTGECKAIVPVSNEDDAHKEPTEMSCSDALKKKKVLKHRHRKHRGTEPTGECKAIVPVSNEDDVRKEPTAMSYSDQIIGTSDEDDTVSFYLHKSRKRKLEAGRRKLVRGQKLGLQEPMRGVLRICPGSDHETDDPVVASMGKKYTKKRHAQTTKQHVICNDPDAGDLPKQEEVTIKPGKEQVSAGADSGDDITLACFLNRLKKRRESGRGDIQMPR</sequence>